<keyword evidence="7 13" id="KW-0742">SOS response</keyword>
<dbReference type="Gene3D" id="1.10.150.20">
    <property type="entry name" value="5' to 3' exonuclease, C-terminal subdomain"/>
    <property type="match status" value="1"/>
</dbReference>
<dbReference type="PROSITE" id="PS50164">
    <property type="entry name" value="GIY_YIG"/>
    <property type="match status" value="1"/>
</dbReference>
<evidence type="ECO:0000259" key="14">
    <source>
        <dbReference type="PROSITE" id="PS50151"/>
    </source>
</evidence>
<dbReference type="AlphaFoldDB" id="A0A2S0PB25"/>
<evidence type="ECO:0000256" key="1">
    <source>
        <dbReference type="ARBA" id="ARBA00004496"/>
    </source>
</evidence>
<evidence type="ECO:0000256" key="9">
    <source>
        <dbReference type="ARBA" id="ARBA00061531"/>
    </source>
</evidence>
<dbReference type="Pfam" id="PF14520">
    <property type="entry name" value="HHH_5"/>
    <property type="match status" value="1"/>
</dbReference>
<dbReference type="InterPro" id="IPR003583">
    <property type="entry name" value="Hlx-hairpin-Hlx_DNA-bd_motif"/>
</dbReference>
<dbReference type="Pfam" id="PF22920">
    <property type="entry name" value="UvrC_RNaseH"/>
    <property type="match status" value="1"/>
</dbReference>
<dbReference type="NCBIfam" id="NF001824">
    <property type="entry name" value="PRK00558.1-5"/>
    <property type="match status" value="1"/>
</dbReference>
<dbReference type="SMART" id="SM00278">
    <property type="entry name" value="HhH1"/>
    <property type="match status" value="2"/>
</dbReference>
<dbReference type="Proteomes" id="UP000244173">
    <property type="component" value="Chromosome"/>
</dbReference>
<dbReference type="RefSeq" id="WP_028497710.1">
    <property type="nucleotide sequence ID" value="NZ_CP028519.1"/>
</dbReference>
<dbReference type="GO" id="GO:0003677">
    <property type="term" value="F:DNA binding"/>
    <property type="evidence" value="ECO:0007669"/>
    <property type="project" value="UniProtKB-UniRule"/>
</dbReference>
<dbReference type="Pfam" id="PF02151">
    <property type="entry name" value="UVR"/>
    <property type="match status" value="1"/>
</dbReference>
<dbReference type="GO" id="GO:0006289">
    <property type="term" value="P:nucleotide-excision repair"/>
    <property type="evidence" value="ECO:0007669"/>
    <property type="project" value="UniProtKB-UniRule"/>
</dbReference>
<evidence type="ECO:0000256" key="11">
    <source>
        <dbReference type="ARBA" id="ARBA00067419"/>
    </source>
</evidence>
<dbReference type="InterPro" id="IPR035901">
    <property type="entry name" value="GIY-YIG_endonuc_sf"/>
</dbReference>
<dbReference type="PROSITE" id="PS50165">
    <property type="entry name" value="UVRC"/>
    <property type="match status" value="1"/>
</dbReference>
<dbReference type="InterPro" id="IPR047296">
    <property type="entry name" value="GIY-YIG_UvrC_Cho"/>
</dbReference>
<dbReference type="GO" id="GO:0005737">
    <property type="term" value="C:cytoplasm"/>
    <property type="evidence" value="ECO:0007669"/>
    <property type="project" value="UniProtKB-SubCell"/>
</dbReference>
<dbReference type="InterPro" id="IPR000305">
    <property type="entry name" value="GIY-YIG_endonuc"/>
</dbReference>
<evidence type="ECO:0000313" key="18">
    <source>
        <dbReference type="Proteomes" id="UP000244173"/>
    </source>
</evidence>
<keyword evidence="3 13" id="KW-0227">DNA damage</keyword>
<dbReference type="CDD" id="cd10434">
    <property type="entry name" value="GIY-YIG_UvrC_Cho"/>
    <property type="match status" value="1"/>
</dbReference>
<dbReference type="SUPFAM" id="SSF47781">
    <property type="entry name" value="RuvA domain 2-like"/>
    <property type="match status" value="1"/>
</dbReference>
<dbReference type="InterPro" id="IPR038476">
    <property type="entry name" value="UvrC_RNase_H_dom_sf"/>
</dbReference>
<sequence>MFDPKPVLATLPNLPGVYRMLDADAQVLYVGKAVDLKRRVSQYFQKSDLSPRIRLMVRQIASIETTVARSEAEALVLENNLIKSLTPKYNILFRDDKSYPYLMLSGHAYPQLAYYRGALDRQHQYFGPYPNGLAVREAIHVLQRVFKLRTCEDAVFANRSRPCLLYQIKRCTAPCVGRISDDDYRADVRRASDFLSGRQSELIDELTADMVAASAELAFEKAAELRDQIQALARVQERQYVSSNSSEIDCDVAACVVWQGMPCVNLVMIRGGRHLGDKRFFPDNADEMDERGIVEAFLLQHYGRQPAPGVIYVNQPVDGVVTEALASLAGHRVAIVSNPNGERRVWLDMAEKNARLSIEQRLSGQATQEARLAALGEALGYENVERLECFDISHTMGEATVASCVVYDKGAMQPGEYRHFNISGITPGDDYAAMRDALNRRYARLAAGEGKLPDVLLIDGGKGQVGVALEVLNELGLNDLPIVGVAKGEARKPGLETLILVREQKAIQLPKDHPALHLIQTVRDEAHRFAITGHRARRAKARTVSSLEQIAGVGPKRRQRLLTRFGGLKGLAAASVDDIAQVEGINRVLAEKIHAALH</sequence>
<proteinExistence type="inferred from homology"/>
<comment type="similarity">
    <text evidence="9 13">Belongs to the UvrC family.</text>
</comment>
<dbReference type="HAMAP" id="MF_00203">
    <property type="entry name" value="UvrC"/>
    <property type="match status" value="1"/>
</dbReference>
<dbReference type="GO" id="GO:0009380">
    <property type="term" value="C:excinuclease repair complex"/>
    <property type="evidence" value="ECO:0007669"/>
    <property type="project" value="InterPro"/>
</dbReference>
<feature type="domain" description="GIY-YIG" evidence="15">
    <location>
        <begin position="13"/>
        <end position="91"/>
    </location>
</feature>
<dbReference type="OrthoDB" id="9804933at2"/>
<evidence type="ECO:0000256" key="8">
    <source>
        <dbReference type="ARBA" id="ARBA00059452"/>
    </source>
</evidence>
<dbReference type="InterPro" id="IPR004791">
    <property type="entry name" value="UvrC"/>
</dbReference>
<dbReference type="PANTHER" id="PTHR30562:SF1">
    <property type="entry name" value="UVRABC SYSTEM PROTEIN C"/>
    <property type="match status" value="1"/>
</dbReference>
<dbReference type="InterPro" id="IPR036876">
    <property type="entry name" value="UVR_dom_sf"/>
</dbReference>
<comment type="function">
    <text evidence="8 13">The UvrABC repair system catalyzes the recognition and processing of DNA lesions. UvrC both incises the 5' and 3' sides of the lesion. The N-terminal half is responsible for the 3' incision and the C-terminal half is responsible for the 5' incision.</text>
</comment>
<keyword evidence="18" id="KW-1185">Reference proteome</keyword>
<dbReference type="InterPro" id="IPR001943">
    <property type="entry name" value="UVR_dom"/>
</dbReference>
<dbReference type="KEGG" id="maer:DAI18_10770"/>
<dbReference type="EMBL" id="CP028519">
    <property type="protein sequence ID" value="AVY94477.1"/>
    <property type="molecule type" value="Genomic_DNA"/>
</dbReference>
<dbReference type="PROSITE" id="PS50151">
    <property type="entry name" value="UVR"/>
    <property type="match status" value="1"/>
</dbReference>
<dbReference type="InterPro" id="IPR001162">
    <property type="entry name" value="UvrC_RNase_H_dom"/>
</dbReference>
<feature type="domain" description="UVR" evidence="14">
    <location>
        <begin position="200"/>
        <end position="235"/>
    </location>
</feature>
<dbReference type="Pfam" id="PF08459">
    <property type="entry name" value="UvrC_RNaseH_dom"/>
    <property type="match status" value="1"/>
</dbReference>
<dbReference type="PANTHER" id="PTHR30562">
    <property type="entry name" value="UVRC/OXIDOREDUCTASE"/>
    <property type="match status" value="1"/>
</dbReference>
<accession>A0A2S0PB25</accession>
<dbReference type="SUPFAM" id="SSF82771">
    <property type="entry name" value="GIY-YIG endonuclease"/>
    <property type="match status" value="1"/>
</dbReference>
<organism evidence="17 18">
    <name type="scientific">Microvirgula aerodenitrificans</name>
    <dbReference type="NCBI Taxonomy" id="57480"/>
    <lineage>
        <taxon>Bacteria</taxon>
        <taxon>Pseudomonadati</taxon>
        <taxon>Pseudomonadota</taxon>
        <taxon>Betaproteobacteria</taxon>
        <taxon>Neisseriales</taxon>
        <taxon>Aquaspirillaceae</taxon>
        <taxon>Microvirgula</taxon>
    </lineage>
</organism>
<dbReference type="Gene3D" id="3.30.420.340">
    <property type="entry name" value="UvrC, RNAse H endonuclease domain"/>
    <property type="match status" value="1"/>
</dbReference>
<dbReference type="Gene3D" id="3.40.1440.10">
    <property type="entry name" value="GIY-YIG endonuclease"/>
    <property type="match status" value="1"/>
</dbReference>
<evidence type="ECO:0000256" key="2">
    <source>
        <dbReference type="ARBA" id="ARBA00022490"/>
    </source>
</evidence>
<dbReference type="InterPro" id="IPR010994">
    <property type="entry name" value="RuvA_2-like"/>
</dbReference>
<evidence type="ECO:0000259" key="16">
    <source>
        <dbReference type="PROSITE" id="PS50165"/>
    </source>
</evidence>
<dbReference type="SMART" id="SM00465">
    <property type="entry name" value="GIYc"/>
    <property type="match status" value="1"/>
</dbReference>
<keyword evidence="2 13" id="KW-0963">Cytoplasm</keyword>
<dbReference type="GO" id="GO:0009432">
    <property type="term" value="P:SOS response"/>
    <property type="evidence" value="ECO:0007669"/>
    <property type="project" value="UniProtKB-UniRule"/>
</dbReference>
<evidence type="ECO:0000256" key="5">
    <source>
        <dbReference type="ARBA" id="ARBA00022881"/>
    </source>
</evidence>
<evidence type="ECO:0000256" key="13">
    <source>
        <dbReference type="HAMAP-Rule" id="MF_00203"/>
    </source>
</evidence>
<name>A0A2S0PB25_9NEIS</name>
<dbReference type="FunFam" id="3.40.1440.10:FF:000001">
    <property type="entry name" value="UvrABC system protein C"/>
    <property type="match status" value="1"/>
</dbReference>
<comment type="subcellular location">
    <subcellularLocation>
        <location evidence="1 13">Cytoplasm</location>
    </subcellularLocation>
</comment>
<dbReference type="GO" id="GO:0009381">
    <property type="term" value="F:excinuclease ABC activity"/>
    <property type="evidence" value="ECO:0007669"/>
    <property type="project" value="UniProtKB-UniRule"/>
</dbReference>
<dbReference type="InterPro" id="IPR050066">
    <property type="entry name" value="UvrABC_protein_C"/>
</dbReference>
<evidence type="ECO:0000256" key="6">
    <source>
        <dbReference type="ARBA" id="ARBA00023204"/>
    </source>
</evidence>
<dbReference type="Gene3D" id="4.10.860.10">
    <property type="entry name" value="UVR domain"/>
    <property type="match status" value="1"/>
</dbReference>
<evidence type="ECO:0000256" key="7">
    <source>
        <dbReference type="ARBA" id="ARBA00023236"/>
    </source>
</evidence>
<keyword evidence="6 13" id="KW-0234">DNA repair</keyword>
<keyword evidence="5 13" id="KW-0267">Excision nuclease</keyword>
<gene>
    <name evidence="13 17" type="primary">uvrC</name>
    <name evidence="17" type="ORF">DAI18_10770</name>
</gene>
<keyword evidence="4 13" id="KW-0228">DNA excision</keyword>
<reference evidence="17 18" key="1">
    <citation type="submission" date="2018-04" db="EMBL/GenBank/DDBJ databases">
        <title>Denitrifier Microvirgula.</title>
        <authorList>
            <person name="Anderson E."/>
            <person name="Jang J."/>
            <person name="Ishii S."/>
        </authorList>
    </citation>
    <scope>NUCLEOTIDE SEQUENCE [LARGE SCALE GENOMIC DNA]</scope>
    <source>
        <strain evidence="17 18">BE2.4</strain>
    </source>
</reference>
<dbReference type="SUPFAM" id="SSF46600">
    <property type="entry name" value="C-terminal UvrC-binding domain of UvrB"/>
    <property type="match status" value="1"/>
</dbReference>
<evidence type="ECO:0000313" key="17">
    <source>
        <dbReference type="EMBL" id="AVY94477.1"/>
    </source>
</evidence>
<dbReference type="FunFam" id="1.10.150.20:FF:000005">
    <property type="entry name" value="UvrABC system protein C"/>
    <property type="match status" value="1"/>
</dbReference>
<evidence type="ECO:0000256" key="12">
    <source>
        <dbReference type="ARBA" id="ARBA00077138"/>
    </source>
</evidence>
<dbReference type="Pfam" id="PF01541">
    <property type="entry name" value="GIY-YIG"/>
    <property type="match status" value="1"/>
</dbReference>
<dbReference type="STRING" id="1122240.GCA_000620105_00187"/>
<evidence type="ECO:0000256" key="3">
    <source>
        <dbReference type="ARBA" id="ARBA00022763"/>
    </source>
</evidence>
<protein>
    <recommendedName>
        <fullName evidence="11 13">UvrABC system protein C</fullName>
        <shortName evidence="13">Protein UvrC</shortName>
    </recommendedName>
    <alternativeName>
        <fullName evidence="12 13">Excinuclease ABC subunit C</fullName>
    </alternativeName>
</protein>
<comment type="subunit">
    <text evidence="10 13">Interacts with UvrB in an incision complex.</text>
</comment>
<feature type="domain" description="UvrC family homology region profile" evidence="16">
    <location>
        <begin position="252"/>
        <end position="472"/>
    </location>
</feature>
<evidence type="ECO:0000259" key="15">
    <source>
        <dbReference type="PROSITE" id="PS50164"/>
    </source>
</evidence>
<dbReference type="NCBIfam" id="TIGR00194">
    <property type="entry name" value="uvrC"/>
    <property type="match status" value="1"/>
</dbReference>
<evidence type="ECO:0000256" key="4">
    <source>
        <dbReference type="ARBA" id="ARBA00022769"/>
    </source>
</evidence>
<dbReference type="FunFam" id="3.30.420.340:FF:000001">
    <property type="entry name" value="UvrABC system protein C"/>
    <property type="match status" value="1"/>
</dbReference>
<evidence type="ECO:0000256" key="10">
    <source>
        <dbReference type="ARBA" id="ARBA00062841"/>
    </source>
</evidence>